<evidence type="ECO:0000313" key="1">
    <source>
        <dbReference type="EMBL" id="KAJ4948971.1"/>
    </source>
</evidence>
<name>A0AAD6BQ28_9TELE</name>
<feature type="non-terminal residue" evidence="1">
    <location>
        <position position="57"/>
    </location>
</feature>
<evidence type="ECO:0000313" key="2">
    <source>
        <dbReference type="Proteomes" id="UP001219934"/>
    </source>
</evidence>
<sequence length="57" mass="6229">MTLRPPSAREGRLPSQSDLAVVQLALGPKLLLLFFLPLNQTSSPQPITQNAVSDWNT</sequence>
<comment type="caution">
    <text evidence="1">The sequence shown here is derived from an EMBL/GenBank/DDBJ whole genome shotgun (WGS) entry which is preliminary data.</text>
</comment>
<organism evidence="1 2">
    <name type="scientific">Pogonophryne albipinna</name>
    <dbReference type="NCBI Taxonomy" id="1090488"/>
    <lineage>
        <taxon>Eukaryota</taxon>
        <taxon>Metazoa</taxon>
        <taxon>Chordata</taxon>
        <taxon>Craniata</taxon>
        <taxon>Vertebrata</taxon>
        <taxon>Euteleostomi</taxon>
        <taxon>Actinopterygii</taxon>
        <taxon>Neopterygii</taxon>
        <taxon>Teleostei</taxon>
        <taxon>Neoteleostei</taxon>
        <taxon>Acanthomorphata</taxon>
        <taxon>Eupercaria</taxon>
        <taxon>Perciformes</taxon>
        <taxon>Notothenioidei</taxon>
        <taxon>Pogonophryne</taxon>
    </lineage>
</organism>
<dbReference type="AlphaFoldDB" id="A0AAD6BQ28"/>
<dbReference type="Proteomes" id="UP001219934">
    <property type="component" value="Unassembled WGS sequence"/>
</dbReference>
<reference evidence="1" key="1">
    <citation type="submission" date="2022-11" db="EMBL/GenBank/DDBJ databases">
        <title>Chromosome-level genome of Pogonophryne albipinna.</title>
        <authorList>
            <person name="Jo E."/>
        </authorList>
    </citation>
    <scope>NUCLEOTIDE SEQUENCE</scope>
    <source>
        <strain evidence="1">SGF0006</strain>
        <tissue evidence="1">Muscle</tissue>
    </source>
</reference>
<dbReference type="EMBL" id="JAPTMU010000001">
    <property type="protein sequence ID" value="KAJ4948971.1"/>
    <property type="molecule type" value="Genomic_DNA"/>
</dbReference>
<gene>
    <name evidence="1" type="ORF">JOQ06_020491</name>
</gene>
<accession>A0AAD6BQ28</accession>
<proteinExistence type="predicted"/>
<keyword evidence="2" id="KW-1185">Reference proteome</keyword>
<protein>
    <submittedName>
        <fullName evidence="1">Uncharacterized protein</fullName>
    </submittedName>
</protein>